<proteinExistence type="predicted"/>
<dbReference type="Proteomes" id="UP001597282">
    <property type="component" value="Unassembled WGS sequence"/>
</dbReference>
<comment type="caution">
    <text evidence="1">The sequence shown here is derived from an EMBL/GenBank/DDBJ whole genome shotgun (WGS) entry which is preliminary data.</text>
</comment>
<organism evidence="1 2">
    <name type="scientific">Kroppenstedtia sanguinis</name>
    <dbReference type="NCBI Taxonomy" id="1380684"/>
    <lineage>
        <taxon>Bacteria</taxon>
        <taxon>Bacillati</taxon>
        <taxon>Bacillota</taxon>
        <taxon>Bacilli</taxon>
        <taxon>Bacillales</taxon>
        <taxon>Thermoactinomycetaceae</taxon>
        <taxon>Kroppenstedtia</taxon>
    </lineage>
</organism>
<name>A0ABW4CA52_9BACL</name>
<accession>A0ABW4CA52</accession>
<dbReference type="EMBL" id="JBHTNU010000011">
    <property type="protein sequence ID" value="MFD1427649.1"/>
    <property type="molecule type" value="Genomic_DNA"/>
</dbReference>
<gene>
    <name evidence="1" type="ORF">ACFQ4Y_12105</name>
</gene>
<evidence type="ECO:0000313" key="1">
    <source>
        <dbReference type="EMBL" id="MFD1427649.1"/>
    </source>
</evidence>
<keyword evidence="2" id="KW-1185">Reference proteome</keyword>
<reference evidence="2" key="1">
    <citation type="journal article" date="2019" name="Int. J. Syst. Evol. Microbiol.">
        <title>The Global Catalogue of Microorganisms (GCM) 10K type strain sequencing project: providing services to taxonomists for standard genome sequencing and annotation.</title>
        <authorList>
            <consortium name="The Broad Institute Genomics Platform"/>
            <consortium name="The Broad Institute Genome Sequencing Center for Infectious Disease"/>
            <person name="Wu L."/>
            <person name="Ma J."/>
        </authorList>
    </citation>
    <scope>NUCLEOTIDE SEQUENCE [LARGE SCALE GENOMIC DNA]</scope>
    <source>
        <strain evidence="2">S1</strain>
    </source>
</reference>
<evidence type="ECO:0000313" key="2">
    <source>
        <dbReference type="Proteomes" id="UP001597282"/>
    </source>
</evidence>
<dbReference type="RefSeq" id="WP_380165851.1">
    <property type="nucleotide sequence ID" value="NZ_JBHTNU010000011.1"/>
</dbReference>
<protein>
    <submittedName>
        <fullName evidence="1">Uncharacterized protein</fullName>
    </submittedName>
</protein>
<sequence>MNVPFLGILVGDQLAAQVVGNTSVEYLSGMVGTRWINKKTLQTKEPLIGRRPTRLGTIQQSEEEVIHPNILKQLRQGQAVVIKKVPELTVDKTLIRLAAEDILSMLYEAKGNH</sequence>